<dbReference type="Pfam" id="PF00689">
    <property type="entry name" value="Cation_ATPase_C"/>
    <property type="match status" value="1"/>
</dbReference>
<keyword evidence="16" id="KW-1185">Reference proteome</keyword>
<keyword evidence="12 13" id="KW-0472">Membrane</keyword>
<feature type="transmembrane region" description="Helical" evidence="13">
    <location>
        <begin position="707"/>
        <end position="728"/>
    </location>
</feature>
<dbReference type="GO" id="GO:0016887">
    <property type="term" value="F:ATP hydrolysis activity"/>
    <property type="evidence" value="ECO:0007669"/>
    <property type="project" value="InterPro"/>
</dbReference>
<dbReference type="AlphaFoldDB" id="A0AA96ZX50"/>
<proteinExistence type="predicted"/>
<dbReference type="Proteomes" id="UP001304970">
    <property type="component" value="Chromosome"/>
</dbReference>
<evidence type="ECO:0000256" key="10">
    <source>
        <dbReference type="ARBA" id="ARBA00022967"/>
    </source>
</evidence>
<dbReference type="InterPro" id="IPR001757">
    <property type="entry name" value="P_typ_ATPase"/>
</dbReference>
<feature type="domain" description="Cation-transporting P-type ATPase N-terminal" evidence="14">
    <location>
        <begin position="18"/>
        <end position="91"/>
    </location>
</feature>
<feature type="transmembrane region" description="Helical" evidence="13">
    <location>
        <begin position="63"/>
        <end position="90"/>
    </location>
</feature>
<dbReference type="FunFam" id="3.40.50.1000:FF:000001">
    <property type="entry name" value="Phospholipid-transporting ATPase IC"/>
    <property type="match status" value="1"/>
</dbReference>
<dbReference type="InterPro" id="IPR023298">
    <property type="entry name" value="ATPase_P-typ_TM_dom_sf"/>
</dbReference>
<organism evidence="15 16">
    <name type="scientific">Methanolapillus ohkumae</name>
    <dbReference type="NCBI Taxonomy" id="3028298"/>
    <lineage>
        <taxon>Archaea</taxon>
        <taxon>Methanobacteriati</taxon>
        <taxon>Methanobacteriota</taxon>
        <taxon>Stenosarchaea group</taxon>
        <taxon>Methanomicrobia</taxon>
        <taxon>Methanosarcinales</taxon>
        <taxon>Methanosarcinaceae</taxon>
        <taxon>Methanolapillus</taxon>
    </lineage>
</organism>
<keyword evidence="4" id="KW-0406">Ion transport</keyword>
<dbReference type="CDD" id="cd02089">
    <property type="entry name" value="P-type_ATPase_Ca_prok"/>
    <property type="match status" value="1"/>
</dbReference>
<evidence type="ECO:0000256" key="7">
    <source>
        <dbReference type="ARBA" id="ARBA00022741"/>
    </source>
</evidence>
<dbReference type="InterPro" id="IPR004014">
    <property type="entry name" value="ATPase_P-typ_cation-transptr_N"/>
</dbReference>
<dbReference type="PANTHER" id="PTHR43294">
    <property type="entry name" value="SODIUM/POTASSIUM-TRANSPORTING ATPASE SUBUNIT ALPHA"/>
    <property type="match status" value="1"/>
</dbReference>
<evidence type="ECO:0000256" key="13">
    <source>
        <dbReference type="SAM" id="Phobius"/>
    </source>
</evidence>
<dbReference type="FunFam" id="2.70.150.10:FF:000016">
    <property type="entry name" value="Calcium-transporting P-type ATPase putative"/>
    <property type="match status" value="1"/>
</dbReference>
<feature type="transmembrane region" description="Helical" evidence="13">
    <location>
        <begin position="833"/>
        <end position="855"/>
    </location>
</feature>
<keyword evidence="8" id="KW-0106">Calcium</keyword>
<evidence type="ECO:0000256" key="1">
    <source>
        <dbReference type="ARBA" id="ARBA00004651"/>
    </source>
</evidence>
<evidence type="ECO:0000256" key="9">
    <source>
        <dbReference type="ARBA" id="ARBA00022840"/>
    </source>
</evidence>
<dbReference type="SMART" id="SM00831">
    <property type="entry name" value="Cation_ATPase_N"/>
    <property type="match status" value="1"/>
</dbReference>
<dbReference type="GO" id="GO:0005886">
    <property type="term" value="C:plasma membrane"/>
    <property type="evidence" value="ECO:0007669"/>
    <property type="project" value="UniProtKB-SubCell"/>
</dbReference>
<dbReference type="Gene3D" id="2.70.150.10">
    <property type="entry name" value="Calcium-transporting ATPase, cytoplasmic transduction domain A"/>
    <property type="match status" value="1"/>
</dbReference>
<dbReference type="InterPro" id="IPR008250">
    <property type="entry name" value="ATPase_P-typ_transduc_dom_A_sf"/>
</dbReference>
<evidence type="ECO:0000256" key="4">
    <source>
        <dbReference type="ARBA" id="ARBA00022568"/>
    </source>
</evidence>
<evidence type="ECO:0000256" key="11">
    <source>
        <dbReference type="ARBA" id="ARBA00022989"/>
    </source>
</evidence>
<dbReference type="GO" id="GO:0005388">
    <property type="term" value="F:P-type calcium transporter activity"/>
    <property type="evidence" value="ECO:0007669"/>
    <property type="project" value="UniProtKB-EC"/>
</dbReference>
<evidence type="ECO:0000256" key="6">
    <source>
        <dbReference type="ARBA" id="ARBA00022723"/>
    </source>
</evidence>
<gene>
    <name evidence="15" type="ORF">MsAm2_11130</name>
</gene>
<dbReference type="PROSITE" id="PS00154">
    <property type="entry name" value="ATPASE_E1_E2"/>
    <property type="match status" value="1"/>
</dbReference>
<dbReference type="NCBIfam" id="TIGR01517">
    <property type="entry name" value="ATPase-IIB_Ca"/>
    <property type="match status" value="1"/>
</dbReference>
<dbReference type="PRINTS" id="PR00120">
    <property type="entry name" value="HATPASE"/>
</dbReference>
<dbReference type="SFLD" id="SFLDG00002">
    <property type="entry name" value="C1.7:_P-type_atpase_like"/>
    <property type="match status" value="1"/>
</dbReference>
<feature type="transmembrane region" description="Helical" evidence="13">
    <location>
        <begin position="867"/>
        <end position="888"/>
    </location>
</feature>
<dbReference type="Pfam" id="PF00122">
    <property type="entry name" value="E1-E2_ATPase"/>
    <property type="match status" value="1"/>
</dbReference>
<dbReference type="PANTHER" id="PTHR43294:SF21">
    <property type="entry name" value="CATION TRANSPORTING ATPASE"/>
    <property type="match status" value="1"/>
</dbReference>
<dbReference type="Gene3D" id="3.40.1110.10">
    <property type="entry name" value="Calcium-transporting ATPase, cytoplasmic domain N"/>
    <property type="match status" value="1"/>
</dbReference>
<dbReference type="Gene3D" id="3.40.50.1000">
    <property type="entry name" value="HAD superfamily/HAD-like"/>
    <property type="match status" value="1"/>
</dbReference>
<dbReference type="PRINTS" id="PR00119">
    <property type="entry name" value="CATATPASE"/>
</dbReference>
<dbReference type="SFLD" id="SFLDS00003">
    <property type="entry name" value="Haloacid_Dehalogenase"/>
    <property type="match status" value="1"/>
</dbReference>
<feature type="transmembrane region" description="Helical" evidence="13">
    <location>
        <begin position="768"/>
        <end position="788"/>
    </location>
</feature>
<keyword evidence="7" id="KW-0547">Nucleotide-binding</keyword>
<evidence type="ECO:0000313" key="15">
    <source>
        <dbReference type="EMBL" id="WNY27321.1"/>
    </source>
</evidence>
<dbReference type="InterPro" id="IPR036412">
    <property type="entry name" value="HAD-like_sf"/>
</dbReference>
<dbReference type="RefSeq" id="WP_338097296.1">
    <property type="nucleotide sequence ID" value="NZ_CP131061.1"/>
</dbReference>
<dbReference type="InterPro" id="IPR023299">
    <property type="entry name" value="ATPase_P-typ_cyto_dom_N"/>
</dbReference>
<keyword evidence="11 13" id="KW-1133">Transmembrane helix</keyword>
<protein>
    <recommendedName>
        <fullName evidence="2">P-type Ca(2+) transporter</fullName>
        <ecNumber evidence="2">7.2.2.10</ecNumber>
    </recommendedName>
</protein>
<keyword evidence="9" id="KW-0067">ATP-binding</keyword>
<name>A0AA96ZX50_9EURY</name>
<keyword evidence="4" id="KW-0813">Transport</keyword>
<dbReference type="SFLD" id="SFLDF00027">
    <property type="entry name" value="p-type_atpase"/>
    <property type="match status" value="1"/>
</dbReference>
<dbReference type="Pfam" id="PF00690">
    <property type="entry name" value="Cation_ATPase_N"/>
    <property type="match status" value="1"/>
</dbReference>
<dbReference type="Pfam" id="PF13246">
    <property type="entry name" value="Cation_ATPase"/>
    <property type="match status" value="1"/>
</dbReference>
<dbReference type="InterPro" id="IPR059000">
    <property type="entry name" value="ATPase_P-type_domA"/>
</dbReference>
<reference evidence="15 16" key="1">
    <citation type="submission" date="2023-07" db="EMBL/GenBank/DDBJ databases">
        <title>Closed genome sequence of Methanosarcinaceae archaeon Am2.</title>
        <authorList>
            <person name="Poehlein A."/>
            <person name="Protasov E."/>
            <person name="Platt K."/>
            <person name="Reeh H."/>
            <person name="Daniel R."/>
            <person name="Brune A."/>
        </authorList>
    </citation>
    <scope>NUCLEOTIDE SEQUENCE [LARGE SCALE GENOMIC DNA]</scope>
    <source>
        <strain evidence="15 16">Am2</strain>
    </source>
</reference>
<evidence type="ECO:0000256" key="12">
    <source>
        <dbReference type="ARBA" id="ARBA00023136"/>
    </source>
</evidence>
<evidence type="ECO:0000259" key="14">
    <source>
        <dbReference type="SMART" id="SM00831"/>
    </source>
</evidence>
<dbReference type="Gene3D" id="1.20.1110.10">
    <property type="entry name" value="Calcium-transporting ATPase, transmembrane domain"/>
    <property type="match status" value="1"/>
</dbReference>
<dbReference type="GO" id="GO:0140352">
    <property type="term" value="P:export from cell"/>
    <property type="evidence" value="ECO:0007669"/>
    <property type="project" value="UniProtKB-ARBA"/>
</dbReference>
<feature type="transmembrane region" description="Helical" evidence="13">
    <location>
        <begin position="96"/>
        <end position="116"/>
    </location>
</feature>
<evidence type="ECO:0000313" key="16">
    <source>
        <dbReference type="Proteomes" id="UP001304970"/>
    </source>
</evidence>
<keyword evidence="3" id="KW-1003">Cell membrane</keyword>
<dbReference type="InterPro" id="IPR018303">
    <property type="entry name" value="ATPase_P-typ_P_site"/>
</dbReference>
<dbReference type="SUPFAM" id="SSF81665">
    <property type="entry name" value="Calcium ATPase, transmembrane domain M"/>
    <property type="match status" value="1"/>
</dbReference>
<dbReference type="NCBIfam" id="TIGR01494">
    <property type="entry name" value="ATPase_P-type"/>
    <property type="match status" value="2"/>
</dbReference>
<keyword evidence="10" id="KW-1278">Translocase</keyword>
<keyword evidence="4" id="KW-0109">Calcium transport</keyword>
<feature type="transmembrane region" description="Helical" evidence="13">
    <location>
        <begin position="800"/>
        <end position="818"/>
    </location>
</feature>
<dbReference type="InterPro" id="IPR023214">
    <property type="entry name" value="HAD_sf"/>
</dbReference>
<dbReference type="GO" id="GO:0005524">
    <property type="term" value="F:ATP binding"/>
    <property type="evidence" value="ECO:0007669"/>
    <property type="project" value="UniProtKB-KW"/>
</dbReference>
<dbReference type="EMBL" id="CP131061">
    <property type="protein sequence ID" value="WNY27321.1"/>
    <property type="molecule type" value="Genomic_DNA"/>
</dbReference>
<dbReference type="SUPFAM" id="SSF56784">
    <property type="entry name" value="HAD-like"/>
    <property type="match status" value="1"/>
</dbReference>
<feature type="transmembrane region" description="Helical" evidence="13">
    <location>
        <begin position="262"/>
        <end position="282"/>
    </location>
</feature>
<sequence length="896" mass="97392">MNKKKTEQKTILVDTAPPWYTLPEAEILSKLNTNETGLSHEEAQKRLLELGPNLLDDGKKRSLLSIFLSQFANLMIWVLIAAAIITAFLSYTEHELPIDSIIISIVVILNAVLGTVQEAKAESSIEALKKMAAPNARVLRRGTIQMIPAADLVAGDVVLLEAGDSVPADLRLLTSSSLKIEEAALTGESQPVSKKIMAVEAASLGDRVNMAFMGTAVTYGRGSGVVVATGMQTEIGHIANQLTSTVKEITPLQKQLNQISKAISVLVIVIAALVFVIGYLGGSDMIDIFLTAVSLAVAAIPEGLVAVVTIVLALGMSRMAKRGALVRRLPAVETLGSTQVICSDKTGTLTQNKMTVQKVWNFGDIEDVRSPEIVPLLDALGHCNDSRLDENSNPIGDPTENALLNFLTFHQLWTVEQIRGRKRAGEIPFDSDRKRSTVAVAADQIFSSGTAKPDSKLRIYVKGAPESIAGRSSFVFKDSQVIPMTDELKSAILSANEEMADKALRLLAFAYKDEDSIHAEDMENTENGLVFCGLVGMIDPPRPEVKDTVKTCRKAGIIPVMITGDHKTTAVAIATELGLLDDGRIAITGADLEAMSEAELDNSVEKIGVYARVSPEHKVRIVTAWQKKGKIVAMTGDGVNDAPALKKADIGVGMGITGTDVSKSASDMVLMDDNFATIVVAVEEGRSIFDNIHKTVRFLLSSNMGEVIAILSATVIGFTLLSPIHILWVNLVTDTFPALALGVEPSEKDIMDRQPRDHTVPFFNKKEWGRIFTVGLVEAVLTLGAYYFGSRVSPETGITMAFLTLSLVQLFAAVGFQSERHSIFSIQPKKHPYLWLAFFGSAALQLVVVLVPFLRDIFGLVDLDMKQWMEVLILCILMLLFVEFQKWIARLRHEHN</sequence>
<feature type="transmembrane region" description="Helical" evidence="13">
    <location>
        <begin position="288"/>
        <end position="314"/>
    </location>
</feature>
<dbReference type="InterPro" id="IPR006408">
    <property type="entry name" value="P-type_ATPase_IIB"/>
</dbReference>
<evidence type="ECO:0000256" key="3">
    <source>
        <dbReference type="ARBA" id="ARBA00022475"/>
    </source>
</evidence>
<dbReference type="InterPro" id="IPR044492">
    <property type="entry name" value="P_typ_ATPase_HD_dom"/>
</dbReference>
<dbReference type="SUPFAM" id="SSF81653">
    <property type="entry name" value="Calcium ATPase, transduction domain A"/>
    <property type="match status" value="1"/>
</dbReference>
<evidence type="ECO:0000256" key="5">
    <source>
        <dbReference type="ARBA" id="ARBA00022692"/>
    </source>
</evidence>
<dbReference type="GeneID" id="89228536"/>
<dbReference type="FunFam" id="3.40.50.1000:FF:000028">
    <property type="entry name" value="Calcium-transporting P-type ATPase, putative"/>
    <property type="match status" value="1"/>
</dbReference>
<evidence type="ECO:0000256" key="8">
    <source>
        <dbReference type="ARBA" id="ARBA00022837"/>
    </source>
</evidence>
<evidence type="ECO:0000256" key="2">
    <source>
        <dbReference type="ARBA" id="ARBA00012790"/>
    </source>
</evidence>
<dbReference type="GO" id="GO:0046872">
    <property type="term" value="F:metal ion binding"/>
    <property type="evidence" value="ECO:0007669"/>
    <property type="project" value="UniProtKB-KW"/>
</dbReference>
<dbReference type="EC" id="7.2.2.10" evidence="2"/>
<accession>A0AA96ZX50</accession>
<comment type="subcellular location">
    <subcellularLocation>
        <location evidence="1">Cell membrane</location>
        <topology evidence="1">Multi-pass membrane protein</topology>
    </subcellularLocation>
</comment>
<keyword evidence="6" id="KW-0479">Metal-binding</keyword>
<dbReference type="InterPro" id="IPR050510">
    <property type="entry name" value="Cation_transp_ATPase_P-type"/>
</dbReference>
<keyword evidence="5 13" id="KW-0812">Transmembrane</keyword>
<dbReference type="InterPro" id="IPR006068">
    <property type="entry name" value="ATPase_P-typ_cation-transptr_C"/>
</dbReference>
<dbReference type="SUPFAM" id="SSF81660">
    <property type="entry name" value="Metal cation-transporting ATPase, ATP-binding domain N"/>
    <property type="match status" value="1"/>
</dbReference>